<keyword evidence="11" id="KW-0812">Transmembrane</keyword>
<gene>
    <name evidence="12" type="ORF">S7711_07792</name>
</gene>
<dbReference type="PANTHER" id="PTHR24305:SF157">
    <property type="entry name" value="N-ACETYLTRYPTOPHAN 6-HYDROXYLASE IVOC-RELATED"/>
    <property type="match status" value="1"/>
</dbReference>
<keyword evidence="11" id="KW-0472">Membrane</keyword>
<dbReference type="GO" id="GO:0016705">
    <property type="term" value="F:oxidoreductase activity, acting on paired donors, with incorporation or reduction of molecular oxygen"/>
    <property type="evidence" value="ECO:0007669"/>
    <property type="project" value="InterPro"/>
</dbReference>
<dbReference type="PANTHER" id="PTHR24305">
    <property type="entry name" value="CYTOCHROME P450"/>
    <property type="match status" value="1"/>
</dbReference>
<evidence type="ECO:0000256" key="8">
    <source>
        <dbReference type="ARBA" id="ARBA00023033"/>
    </source>
</evidence>
<dbReference type="InterPro" id="IPR001128">
    <property type="entry name" value="Cyt_P450"/>
</dbReference>
<evidence type="ECO:0000256" key="11">
    <source>
        <dbReference type="SAM" id="Phobius"/>
    </source>
</evidence>
<dbReference type="SUPFAM" id="SSF48264">
    <property type="entry name" value="Cytochrome P450"/>
    <property type="match status" value="1"/>
</dbReference>
<dbReference type="Proteomes" id="UP000028045">
    <property type="component" value="Unassembled WGS sequence"/>
</dbReference>
<dbReference type="AlphaFoldDB" id="A0A084ASP0"/>
<evidence type="ECO:0000313" key="13">
    <source>
        <dbReference type="Proteomes" id="UP000028045"/>
    </source>
</evidence>
<feature type="transmembrane region" description="Helical" evidence="11">
    <location>
        <begin position="14"/>
        <end position="36"/>
    </location>
</feature>
<keyword evidence="13" id="KW-1185">Reference proteome</keyword>
<organism evidence="12 13">
    <name type="scientific">Stachybotrys chartarum (strain CBS 109288 / IBT 7711)</name>
    <name type="common">Toxic black mold</name>
    <name type="synonym">Stilbospora chartarum</name>
    <dbReference type="NCBI Taxonomy" id="1280523"/>
    <lineage>
        <taxon>Eukaryota</taxon>
        <taxon>Fungi</taxon>
        <taxon>Dikarya</taxon>
        <taxon>Ascomycota</taxon>
        <taxon>Pezizomycotina</taxon>
        <taxon>Sordariomycetes</taxon>
        <taxon>Hypocreomycetidae</taxon>
        <taxon>Hypocreales</taxon>
        <taxon>Stachybotryaceae</taxon>
        <taxon>Stachybotrys</taxon>
    </lineage>
</organism>
<evidence type="ECO:0000256" key="9">
    <source>
        <dbReference type="PIRSR" id="PIRSR602403-1"/>
    </source>
</evidence>
<dbReference type="InterPro" id="IPR036396">
    <property type="entry name" value="Cyt_P450_sf"/>
</dbReference>
<sequence>MTEEIMIVLTWRHAAYLVCGTWLVWCIGLMIQRLWFSPLAHIPGPKLAAMTQFYEFYYDIILGGQYTFKIVKLHEKYGPVVRINPWEVHVKIHDFHTELYGSPTRPRARWSFWTRQFGAPDSALATIDHSHHRLRKNALNPFFSSQKVRSLQPVIEERVDALLRAIAKYANTTRGLPLNVMYPFSAFTNDVINEYAFARSHHLIEESDFGAQVTESLLMGTHMGPLIKHTDWALTIVNFLPESISGRWVPGWDEFLKLKKDIRAQIQDIKASEHTEKWQLDVRHPTIFHELLSSKLLPPEEKTPDRLGQEGQILVQGGTLTTSWTLSLATFHLVNKPSTLRKLRDELFAAFPAPEDAMPLAQLESLPYLRAVIKESLRLGIGTSGRLARIAPDEALVCRDPKTGKVYTFQPGTVVSMSPYMTVMDATIFADPLGFHPERWLEDGDSLDQYLVIWGGGTRVCLGKVLAYAELYLMLAKLFRQWGGVGGATAYEEGDRRPGDVGYLKVFETTTRDCEMASDYFIPMPHKGSNGLRFLLEAY</sequence>
<reference evidence="12 13" key="1">
    <citation type="journal article" date="2014" name="BMC Genomics">
        <title>Comparative genome sequencing reveals chemotype-specific gene clusters in the toxigenic black mold Stachybotrys.</title>
        <authorList>
            <person name="Semeiks J."/>
            <person name="Borek D."/>
            <person name="Otwinowski Z."/>
            <person name="Grishin N.V."/>
        </authorList>
    </citation>
    <scope>NUCLEOTIDE SEQUENCE [LARGE SCALE GENOMIC DNA]</scope>
    <source>
        <strain evidence="13">CBS 109288 / IBT 7711</strain>
    </source>
</reference>
<comment type="cofactor">
    <cofactor evidence="1 9">
        <name>heme</name>
        <dbReference type="ChEBI" id="CHEBI:30413"/>
    </cofactor>
</comment>
<dbReference type="GO" id="GO:0004497">
    <property type="term" value="F:monooxygenase activity"/>
    <property type="evidence" value="ECO:0007669"/>
    <property type="project" value="UniProtKB-KW"/>
</dbReference>
<evidence type="ECO:0000256" key="3">
    <source>
        <dbReference type="ARBA" id="ARBA00010617"/>
    </source>
</evidence>
<keyword evidence="11" id="KW-1133">Transmembrane helix</keyword>
<dbReference type="InterPro" id="IPR002403">
    <property type="entry name" value="Cyt_P450_E_grp-IV"/>
</dbReference>
<evidence type="ECO:0000256" key="6">
    <source>
        <dbReference type="ARBA" id="ARBA00023002"/>
    </source>
</evidence>
<dbReference type="EMBL" id="KL648583">
    <property type="protein sequence ID" value="KEY68319.1"/>
    <property type="molecule type" value="Genomic_DNA"/>
</dbReference>
<evidence type="ECO:0000256" key="2">
    <source>
        <dbReference type="ARBA" id="ARBA00004685"/>
    </source>
</evidence>
<evidence type="ECO:0000256" key="4">
    <source>
        <dbReference type="ARBA" id="ARBA00022617"/>
    </source>
</evidence>
<dbReference type="Gene3D" id="1.10.630.10">
    <property type="entry name" value="Cytochrome P450"/>
    <property type="match status" value="1"/>
</dbReference>
<dbReference type="GO" id="GO:0020037">
    <property type="term" value="F:heme binding"/>
    <property type="evidence" value="ECO:0007669"/>
    <property type="project" value="InterPro"/>
</dbReference>
<keyword evidence="7 9" id="KW-0408">Iron</keyword>
<evidence type="ECO:0000256" key="5">
    <source>
        <dbReference type="ARBA" id="ARBA00022723"/>
    </source>
</evidence>
<dbReference type="OrthoDB" id="3945418at2759"/>
<dbReference type="InterPro" id="IPR050121">
    <property type="entry name" value="Cytochrome_P450_monoxygenase"/>
</dbReference>
<feature type="binding site" description="axial binding residue" evidence="9">
    <location>
        <position position="461"/>
    </location>
    <ligand>
        <name>heme</name>
        <dbReference type="ChEBI" id="CHEBI:30413"/>
    </ligand>
    <ligandPart>
        <name>Fe</name>
        <dbReference type="ChEBI" id="CHEBI:18248"/>
    </ligandPart>
</feature>
<protein>
    <submittedName>
        <fullName evidence="12">Uncharacterized protein</fullName>
    </submittedName>
</protein>
<name>A0A084ASP0_STACB</name>
<evidence type="ECO:0000313" key="12">
    <source>
        <dbReference type="EMBL" id="KEY68319.1"/>
    </source>
</evidence>
<keyword evidence="8 10" id="KW-0503">Monooxygenase</keyword>
<dbReference type="Pfam" id="PF00067">
    <property type="entry name" value="p450"/>
    <property type="match status" value="1"/>
</dbReference>
<keyword evidence="5 9" id="KW-0479">Metal-binding</keyword>
<dbReference type="CDD" id="cd11062">
    <property type="entry name" value="CYP58-like"/>
    <property type="match status" value="1"/>
</dbReference>
<evidence type="ECO:0000256" key="7">
    <source>
        <dbReference type="ARBA" id="ARBA00023004"/>
    </source>
</evidence>
<dbReference type="InterPro" id="IPR017972">
    <property type="entry name" value="Cyt_P450_CS"/>
</dbReference>
<keyword evidence="6 10" id="KW-0560">Oxidoreductase</keyword>
<keyword evidence="4 9" id="KW-0349">Heme</keyword>
<dbReference type="HOGENOM" id="CLU_001570_14_4_1"/>
<accession>A0A084ASP0</accession>
<dbReference type="PRINTS" id="PR00465">
    <property type="entry name" value="EP450IV"/>
</dbReference>
<dbReference type="PROSITE" id="PS00086">
    <property type="entry name" value="CYTOCHROME_P450"/>
    <property type="match status" value="1"/>
</dbReference>
<dbReference type="PRINTS" id="PR00385">
    <property type="entry name" value="P450"/>
</dbReference>
<proteinExistence type="inferred from homology"/>
<dbReference type="GO" id="GO:0005506">
    <property type="term" value="F:iron ion binding"/>
    <property type="evidence" value="ECO:0007669"/>
    <property type="project" value="InterPro"/>
</dbReference>
<evidence type="ECO:0000256" key="10">
    <source>
        <dbReference type="RuleBase" id="RU000461"/>
    </source>
</evidence>
<comment type="similarity">
    <text evidence="3 10">Belongs to the cytochrome P450 family.</text>
</comment>
<evidence type="ECO:0000256" key="1">
    <source>
        <dbReference type="ARBA" id="ARBA00001971"/>
    </source>
</evidence>
<comment type="pathway">
    <text evidence="2">Mycotoxin biosynthesis.</text>
</comment>